<proteinExistence type="predicted"/>
<protein>
    <submittedName>
        <fullName evidence="1">Uncharacterized protein</fullName>
    </submittedName>
</protein>
<organism evidence="1 2">
    <name type="scientific">Caenorhabditis japonica</name>
    <dbReference type="NCBI Taxonomy" id="281687"/>
    <lineage>
        <taxon>Eukaryota</taxon>
        <taxon>Metazoa</taxon>
        <taxon>Ecdysozoa</taxon>
        <taxon>Nematoda</taxon>
        <taxon>Chromadorea</taxon>
        <taxon>Rhabditida</taxon>
        <taxon>Rhabditina</taxon>
        <taxon>Rhabditomorpha</taxon>
        <taxon>Rhabditoidea</taxon>
        <taxon>Rhabditidae</taxon>
        <taxon>Peloderinae</taxon>
        <taxon>Caenorhabditis</taxon>
    </lineage>
</organism>
<reference evidence="2" key="1">
    <citation type="submission" date="2010-08" db="EMBL/GenBank/DDBJ databases">
        <authorList>
            <consortium name="Caenorhabditis japonica Sequencing Consortium"/>
            <person name="Wilson R.K."/>
        </authorList>
    </citation>
    <scope>NUCLEOTIDE SEQUENCE [LARGE SCALE GENOMIC DNA]</scope>
    <source>
        <strain evidence="2">DF5081</strain>
    </source>
</reference>
<dbReference type="EnsemblMetazoa" id="CJA18991.1">
    <property type="protein sequence ID" value="CJA18991.1"/>
    <property type="gene ID" value="WBGene00138196"/>
</dbReference>
<dbReference type="AlphaFoldDB" id="A0A8R1E332"/>
<sequence length="147" mass="16670">MSSPRNHFIRSRPKLAPLSCHETPQREFSGLKYEPYSPPTLIEARKSAERGACRNKKTLGYTNYRHVQNFSSAPVNIGTENFPAYTSRLLNNDQVIQHQSDEPFETSVPTVPSLCSSDNRWSALGFASQKMYDLQIGIPLNRIKIEV</sequence>
<reference evidence="1" key="2">
    <citation type="submission" date="2022-06" db="UniProtKB">
        <authorList>
            <consortium name="EnsemblMetazoa"/>
        </authorList>
    </citation>
    <scope>IDENTIFICATION</scope>
    <source>
        <strain evidence="1">DF5081</strain>
    </source>
</reference>
<evidence type="ECO:0000313" key="1">
    <source>
        <dbReference type="EnsemblMetazoa" id="CJA18991.1"/>
    </source>
</evidence>
<dbReference type="Proteomes" id="UP000005237">
    <property type="component" value="Unassembled WGS sequence"/>
</dbReference>
<evidence type="ECO:0000313" key="2">
    <source>
        <dbReference type="Proteomes" id="UP000005237"/>
    </source>
</evidence>
<keyword evidence="2" id="KW-1185">Reference proteome</keyword>
<accession>A0A8R1E332</accession>
<name>A0A8R1E332_CAEJA</name>